<keyword evidence="4 5" id="KW-0326">Glycosidase</keyword>
<comment type="similarity">
    <text evidence="2 5">Belongs to the glycosyl hydrolase 43 family.</text>
</comment>
<feature type="active site" description="Proton donor" evidence="6">
    <location>
        <position position="237"/>
    </location>
</feature>
<evidence type="ECO:0000256" key="9">
    <source>
        <dbReference type="SAM" id="MobiDB-lite"/>
    </source>
</evidence>
<proteinExistence type="inferred from homology"/>
<feature type="signal peptide" evidence="10">
    <location>
        <begin position="1"/>
        <end position="41"/>
    </location>
</feature>
<evidence type="ECO:0000256" key="6">
    <source>
        <dbReference type="PIRSR" id="PIRSR026534-1"/>
    </source>
</evidence>
<feature type="active site" description="Proton acceptor" evidence="6">
    <location>
        <position position="58"/>
    </location>
</feature>
<feature type="chain" id="PRO_5039279886" evidence="10">
    <location>
        <begin position="42"/>
        <end position="345"/>
    </location>
</feature>
<dbReference type="GO" id="GO:0046558">
    <property type="term" value="F:arabinan endo-1,5-alpha-L-arabinosidase activity"/>
    <property type="evidence" value="ECO:0007669"/>
    <property type="project" value="InterPro"/>
</dbReference>
<evidence type="ECO:0000256" key="8">
    <source>
        <dbReference type="PIRSR" id="PIRSR606710-2"/>
    </source>
</evidence>
<evidence type="ECO:0000256" key="1">
    <source>
        <dbReference type="ARBA" id="ARBA00004834"/>
    </source>
</evidence>
<name>A0A3L6ZZL5_9MICO</name>
<dbReference type="InterPro" id="IPR006710">
    <property type="entry name" value="Glyco_hydro_43"/>
</dbReference>
<gene>
    <name evidence="11" type="ORF">D9V29_02035</name>
</gene>
<dbReference type="InterPro" id="IPR023296">
    <property type="entry name" value="Glyco_hydro_beta-prop_sf"/>
</dbReference>
<keyword evidence="3 5" id="KW-0378">Hydrolase</keyword>
<dbReference type="OrthoDB" id="9801455at2"/>
<feature type="binding site" evidence="7">
    <location>
        <position position="142"/>
    </location>
    <ligand>
        <name>substrate</name>
    </ligand>
</feature>
<dbReference type="SUPFAM" id="SSF75005">
    <property type="entry name" value="Arabinanase/levansucrase/invertase"/>
    <property type="match status" value="1"/>
</dbReference>
<evidence type="ECO:0000313" key="12">
    <source>
        <dbReference type="Proteomes" id="UP000270299"/>
    </source>
</evidence>
<dbReference type="CDD" id="cd08998">
    <property type="entry name" value="GH43_Arb43a-like"/>
    <property type="match status" value="1"/>
</dbReference>
<dbReference type="PANTHER" id="PTHR43301:SF3">
    <property type="entry name" value="ARABINAN ENDO-1,5-ALPHA-L-ARABINOSIDASE A-RELATED"/>
    <property type="match status" value="1"/>
</dbReference>
<feature type="region of interest" description="Disordered" evidence="9">
    <location>
        <begin position="283"/>
        <end position="303"/>
    </location>
</feature>
<dbReference type="RefSeq" id="WP_121671650.1">
    <property type="nucleotide sequence ID" value="NZ_BMXM01000002.1"/>
</dbReference>
<dbReference type="InterPro" id="IPR050727">
    <property type="entry name" value="GH43_arabinanases"/>
</dbReference>
<dbReference type="Gene3D" id="2.115.10.20">
    <property type="entry name" value="Glycosyl hydrolase domain, family 43"/>
    <property type="match status" value="1"/>
</dbReference>
<organism evidence="11 12">
    <name type="scientific">Mycetocola manganoxydans</name>
    <dbReference type="NCBI Taxonomy" id="699879"/>
    <lineage>
        <taxon>Bacteria</taxon>
        <taxon>Bacillati</taxon>
        <taxon>Actinomycetota</taxon>
        <taxon>Actinomycetes</taxon>
        <taxon>Micrococcales</taxon>
        <taxon>Microbacteriaceae</taxon>
        <taxon>Mycetocola</taxon>
    </lineage>
</organism>
<keyword evidence="12" id="KW-1185">Reference proteome</keyword>
<dbReference type="Proteomes" id="UP000270299">
    <property type="component" value="Unassembled WGS sequence"/>
</dbReference>
<evidence type="ECO:0000256" key="4">
    <source>
        <dbReference type="ARBA" id="ARBA00023295"/>
    </source>
</evidence>
<dbReference type="GO" id="GO:0031222">
    <property type="term" value="P:arabinan catabolic process"/>
    <property type="evidence" value="ECO:0007669"/>
    <property type="project" value="UniProtKB-UniPathway"/>
</dbReference>
<feature type="site" description="Important for catalytic activity, responsible for pKa modulation of the active site Glu and correct orientation of both the proton donor and substrate" evidence="8">
    <location>
        <position position="183"/>
    </location>
</feature>
<comment type="caution">
    <text evidence="11">The sequence shown here is derived from an EMBL/GenBank/DDBJ whole genome shotgun (WGS) entry which is preliminary data.</text>
</comment>
<reference evidence="11 12" key="1">
    <citation type="submission" date="2018-10" db="EMBL/GenBank/DDBJ databases">
        <authorList>
            <person name="Li J."/>
        </authorList>
    </citation>
    <scope>NUCLEOTIDE SEQUENCE [LARGE SCALE GENOMIC DNA]</scope>
    <source>
        <strain evidence="11 12">CCTCC AB209002</strain>
    </source>
</reference>
<accession>A0A3L6ZZL5</accession>
<sequence length="345" mass="37067">MAVSHPQPSKRRRSGAKLPFRAATLTVAVAIALSGCSASVAQESPALPEPTGSTDTHDPALVRGAEGEPWFIYSTGNGQVGDGNIQIRRSDDGVDWEYAGEVWPEKPAWLEEAVPGVDNLWAPELYEHDGTWYLYYSASTFGSNASIIALATNTTLDPDAAGYEWVDRGTVLSSTGTDFNAIDPGIVQDADGTPWMSFGSFWSGLRMVELAWPGGMPVSTDEPILLADRQSPPNAIEAPYILPHDGYYYLFFSRDSCCQGVDSTYNIAVGRSKELTGPYVDADGVPLTEDGGSPVLETDGSRIGPGGQSVGDGILAYHFYDEELDGMFRLGLATLGWVDGWPVVR</sequence>
<dbReference type="Pfam" id="PF04616">
    <property type="entry name" value="Glyco_hydro_43"/>
    <property type="match status" value="1"/>
</dbReference>
<protein>
    <submittedName>
        <fullName evidence="11">Arabinan endo-1,5-alpha-L-arabinosidase</fullName>
    </submittedName>
</protein>
<dbReference type="AlphaFoldDB" id="A0A3L6ZZL5"/>
<dbReference type="InterPro" id="IPR016840">
    <property type="entry name" value="Glyco_hydro_43_endo_a_Ara-ase"/>
</dbReference>
<evidence type="ECO:0000256" key="7">
    <source>
        <dbReference type="PIRSR" id="PIRSR026534-2"/>
    </source>
</evidence>
<dbReference type="EMBL" id="RCUV01000002">
    <property type="protein sequence ID" value="RLP73486.1"/>
    <property type="molecule type" value="Genomic_DNA"/>
</dbReference>
<feature type="binding site" evidence="7">
    <location>
        <position position="58"/>
    </location>
    <ligand>
        <name>substrate</name>
    </ligand>
</feature>
<dbReference type="PANTHER" id="PTHR43301">
    <property type="entry name" value="ARABINAN ENDO-1,5-ALPHA-L-ARABINOSIDASE"/>
    <property type="match status" value="1"/>
</dbReference>
<feature type="binding site" evidence="7">
    <location>
        <begin position="180"/>
        <end position="183"/>
    </location>
    <ligand>
        <name>substrate</name>
    </ligand>
</feature>
<evidence type="ECO:0000256" key="10">
    <source>
        <dbReference type="SAM" id="SignalP"/>
    </source>
</evidence>
<evidence type="ECO:0000313" key="11">
    <source>
        <dbReference type="EMBL" id="RLP73486.1"/>
    </source>
</evidence>
<dbReference type="UniPathway" id="UPA00667"/>
<feature type="binding site" evidence="7">
    <location>
        <begin position="200"/>
        <end position="202"/>
    </location>
    <ligand>
        <name>substrate</name>
    </ligand>
</feature>
<evidence type="ECO:0000256" key="2">
    <source>
        <dbReference type="ARBA" id="ARBA00009865"/>
    </source>
</evidence>
<keyword evidence="10" id="KW-0732">Signal</keyword>
<evidence type="ECO:0000256" key="5">
    <source>
        <dbReference type="PIRNR" id="PIRNR026534"/>
    </source>
</evidence>
<comment type="pathway">
    <text evidence="1 5">Glycan metabolism; L-arabinan degradation.</text>
</comment>
<evidence type="ECO:0000256" key="3">
    <source>
        <dbReference type="ARBA" id="ARBA00022801"/>
    </source>
</evidence>
<dbReference type="PIRSF" id="PIRSF026534">
    <property type="entry name" value="Endo_alpha-L-arabinosidase"/>
    <property type="match status" value="1"/>
</dbReference>